<dbReference type="PANTHER" id="PTHR43823:SF3">
    <property type="entry name" value="MULTIDRUG EXPORT PROTEIN MEPA"/>
    <property type="match status" value="1"/>
</dbReference>
<evidence type="ECO:0000256" key="3">
    <source>
        <dbReference type="ARBA" id="ARBA00022106"/>
    </source>
</evidence>
<reference evidence="11" key="1">
    <citation type="journal article" date="2021" name="PeerJ">
        <title>Extensive microbial diversity within the chicken gut microbiome revealed by metagenomics and culture.</title>
        <authorList>
            <person name="Gilroy R."/>
            <person name="Ravi A."/>
            <person name="Getino M."/>
            <person name="Pursley I."/>
            <person name="Horton D.L."/>
            <person name="Alikhan N.F."/>
            <person name="Baker D."/>
            <person name="Gharbi K."/>
            <person name="Hall N."/>
            <person name="Watson M."/>
            <person name="Adriaenssens E.M."/>
            <person name="Foster-Nyarko E."/>
            <person name="Jarju S."/>
            <person name="Secka A."/>
            <person name="Antonio M."/>
            <person name="Oren A."/>
            <person name="Chaudhuri R.R."/>
            <person name="La Ragione R."/>
            <person name="Hildebrand F."/>
            <person name="Pallen M.J."/>
        </authorList>
    </citation>
    <scope>NUCLEOTIDE SEQUENCE</scope>
    <source>
        <strain evidence="11">ChiSxjej3B15-24422</strain>
    </source>
</reference>
<feature type="transmembrane region" description="Helical" evidence="10">
    <location>
        <begin position="334"/>
        <end position="357"/>
    </location>
</feature>
<comment type="similarity">
    <text evidence="2">Belongs to the multi antimicrobial extrusion (MATE) (TC 2.A.66.1) family. MepA subfamily.</text>
</comment>
<dbReference type="InterPro" id="IPR045070">
    <property type="entry name" value="MATE_MepA-like"/>
</dbReference>
<evidence type="ECO:0000256" key="4">
    <source>
        <dbReference type="ARBA" id="ARBA00022448"/>
    </source>
</evidence>
<evidence type="ECO:0000256" key="6">
    <source>
        <dbReference type="ARBA" id="ARBA00022692"/>
    </source>
</evidence>
<feature type="transmembrane region" description="Helical" evidence="10">
    <location>
        <begin position="67"/>
        <end position="88"/>
    </location>
</feature>
<dbReference type="Pfam" id="PF01554">
    <property type="entry name" value="MatE"/>
    <property type="match status" value="2"/>
</dbReference>
<evidence type="ECO:0000256" key="10">
    <source>
        <dbReference type="SAM" id="Phobius"/>
    </source>
</evidence>
<evidence type="ECO:0000256" key="2">
    <source>
        <dbReference type="ARBA" id="ARBA00008417"/>
    </source>
</evidence>
<evidence type="ECO:0000256" key="7">
    <source>
        <dbReference type="ARBA" id="ARBA00022989"/>
    </source>
</evidence>
<dbReference type="CDD" id="cd13143">
    <property type="entry name" value="MATE_MepA_like"/>
    <property type="match status" value="1"/>
</dbReference>
<evidence type="ECO:0000313" key="12">
    <source>
        <dbReference type="Proteomes" id="UP000824007"/>
    </source>
</evidence>
<keyword evidence="8 10" id="KW-0472">Membrane</keyword>
<feature type="transmembrane region" description="Helical" evidence="10">
    <location>
        <begin position="210"/>
        <end position="230"/>
    </location>
</feature>
<evidence type="ECO:0000313" key="11">
    <source>
        <dbReference type="EMBL" id="HIY59965.1"/>
    </source>
</evidence>
<keyword evidence="6 10" id="KW-0812">Transmembrane</keyword>
<dbReference type="PIRSF" id="PIRSF006603">
    <property type="entry name" value="DinF"/>
    <property type="match status" value="1"/>
</dbReference>
<keyword evidence="9" id="KW-0046">Antibiotic resistance</keyword>
<dbReference type="GO" id="GO:0042910">
    <property type="term" value="F:xenobiotic transmembrane transporter activity"/>
    <property type="evidence" value="ECO:0007669"/>
    <property type="project" value="InterPro"/>
</dbReference>
<proteinExistence type="inferred from homology"/>
<keyword evidence="4" id="KW-0813">Transport</keyword>
<feature type="transmembrane region" description="Helical" evidence="10">
    <location>
        <begin position="377"/>
        <end position="398"/>
    </location>
</feature>
<gene>
    <name evidence="11" type="ORF">H9831_04685</name>
</gene>
<dbReference type="GO" id="GO:0046677">
    <property type="term" value="P:response to antibiotic"/>
    <property type="evidence" value="ECO:0007669"/>
    <property type="project" value="UniProtKB-KW"/>
</dbReference>
<evidence type="ECO:0000256" key="5">
    <source>
        <dbReference type="ARBA" id="ARBA00022475"/>
    </source>
</evidence>
<feature type="transmembrane region" description="Helical" evidence="10">
    <location>
        <begin position="405"/>
        <end position="423"/>
    </location>
</feature>
<reference evidence="11" key="2">
    <citation type="submission" date="2021-04" db="EMBL/GenBank/DDBJ databases">
        <authorList>
            <person name="Gilroy R."/>
        </authorList>
    </citation>
    <scope>NUCLEOTIDE SEQUENCE</scope>
    <source>
        <strain evidence="11">ChiSxjej3B15-24422</strain>
    </source>
</reference>
<dbReference type="EMBL" id="DXDD01000061">
    <property type="protein sequence ID" value="HIY59965.1"/>
    <property type="molecule type" value="Genomic_DNA"/>
</dbReference>
<organism evidence="11 12">
    <name type="scientific">Candidatus Eisenbergiella pullistercoris</name>
    <dbReference type="NCBI Taxonomy" id="2838555"/>
    <lineage>
        <taxon>Bacteria</taxon>
        <taxon>Bacillati</taxon>
        <taxon>Bacillota</taxon>
        <taxon>Clostridia</taxon>
        <taxon>Lachnospirales</taxon>
        <taxon>Lachnospiraceae</taxon>
        <taxon>Eisenbergiella</taxon>
    </lineage>
</organism>
<comment type="subcellular location">
    <subcellularLocation>
        <location evidence="1">Cell membrane</location>
        <topology evidence="1">Multi-pass membrane protein</topology>
    </subcellularLocation>
</comment>
<evidence type="ECO:0000256" key="1">
    <source>
        <dbReference type="ARBA" id="ARBA00004651"/>
    </source>
</evidence>
<feature type="transmembrane region" description="Helical" evidence="10">
    <location>
        <begin position="443"/>
        <end position="462"/>
    </location>
</feature>
<evidence type="ECO:0000256" key="9">
    <source>
        <dbReference type="ARBA" id="ARBA00023251"/>
    </source>
</evidence>
<dbReference type="NCBIfam" id="TIGR00797">
    <property type="entry name" value="matE"/>
    <property type="match status" value="1"/>
</dbReference>
<dbReference type="Proteomes" id="UP000824007">
    <property type="component" value="Unassembled WGS sequence"/>
</dbReference>
<sequence>MKKKKNERGRFMANSENQNDFSKGSVIGNILSLALPMTVAQLINILYNVVDRMYIGRLPENATLSLTGLGLCMPIISAVIAFANLFGMGGAPLCSIARGKGDQKEAERIMGNAFSMLLITGVILTVIGLLFKKPLLYAFGASDATYPYANSYLTIYLLGTIFVMTSLGLNAYINAQGFARIGMMTTLIGAVLNIILDPVFIFIFDMGVQGAAIATVISQAASAAWTFRFLTGNGTILRIRLSSMKPHGKTIGQITSLGLSGFMMSITNSIVQVVCNSTLSACGGDLYVGVMTVVNSIREIVTMPVTGVTNGSQPVISFNYGAGKYDRIKKAIRFMSISCIVYTVAIWGILHLFPVFFIHIFNNQPDLVEAAVPSMQIYYFGFFMMSLQFSGQTVFQALGKAKFAIFFSILRKVVIVTPLTLLLPRVITPAVNGVFLAEPVSNFIGGAACFITMLAVVGRELGREKGGREKEKNKISY</sequence>
<keyword evidence="7 10" id="KW-1133">Transmembrane helix</keyword>
<feature type="transmembrane region" description="Helical" evidence="10">
    <location>
        <begin position="21"/>
        <end position="47"/>
    </location>
</feature>
<dbReference type="InterPro" id="IPR048279">
    <property type="entry name" value="MdtK-like"/>
</dbReference>
<keyword evidence="5" id="KW-1003">Cell membrane</keyword>
<evidence type="ECO:0000256" key="8">
    <source>
        <dbReference type="ARBA" id="ARBA00023136"/>
    </source>
</evidence>
<feature type="transmembrane region" description="Helical" evidence="10">
    <location>
        <begin position="109"/>
        <end position="131"/>
    </location>
</feature>
<name>A0A9D2C6H5_9FIRM</name>
<dbReference type="GO" id="GO:0005886">
    <property type="term" value="C:plasma membrane"/>
    <property type="evidence" value="ECO:0007669"/>
    <property type="project" value="UniProtKB-SubCell"/>
</dbReference>
<protein>
    <recommendedName>
        <fullName evidence="3">Multidrug export protein MepA</fullName>
    </recommendedName>
</protein>
<dbReference type="AlphaFoldDB" id="A0A9D2C6H5"/>
<feature type="transmembrane region" description="Helical" evidence="10">
    <location>
        <begin position="151"/>
        <end position="173"/>
    </location>
</feature>
<dbReference type="InterPro" id="IPR002528">
    <property type="entry name" value="MATE_fam"/>
</dbReference>
<accession>A0A9D2C6H5</accession>
<dbReference type="InterPro" id="IPR051327">
    <property type="entry name" value="MATE_MepA_subfamily"/>
</dbReference>
<feature type="transmembrane region" description="Helical" evidence="10">
    <location>
        <begin position="185"/>
        <end position="204"/>
    </location>
</feature>
<comment type="caution">
    <text evidence="11">The sequence shown here is derived from an EMBL/GenBank/DDBJ whole genome shotgun (WGS) entry which is preliminary data.</text>
</comment>
<dbReference type="GO" id="GO:0015297">
    <property type="term" value="F:antiporter activity"/>
    <property type="evidence" value="ECO:0007669"/>
    <property type="project" value="InterPro"/>
</dbReference>
<dbReference type="PANTHER" id="PTHR43823">
    <property type="entry name" value="SPORULATION PROTEIN YKVU"/>
    <property type="match status" value="1"/>
</dbReference>